<organism evidence="3">
    <name type="scientific">Vibrio chaetopteri</name>
    <dbReference type="NCBI Taxonomy" id="3016528"/>
    <lineage>
        <taxon>Bacteria</taxon>
        <taxon>Pseudomonadati</taxon>
        <taxon>Pseudomonadota</taxon>
        <taxon>Gammaproteobacteria</taxon>
        <taxon>Vibrionales</taxon>
        <taxon>Vibrionaceae</taxon>
        <taxon>Vibrio</taxon>
    </lineage>
</organism>
<dbReference type="KEGG" id="vck:PG915_19785"/>
<gene>
    <name evidence="3" type="ORF">PG915_19785</name>
</gene>
<sequence length="360" mass="39311">MAIQLSHLPSFPVPIKNGVGGLLGRRLYAGLGSAGTRFFYLDVDQQPLCWKPAPSFPGVARNDTVCASNGREMYIFSGAGKLNPEDPLTVLMDGYVFSLETESWQKIDTSLPVGLLGASADFVDEKHLLFFGGYCKEVFDRLFAELANCKGATEQQRTLEAFMSQSIDRYGWNQDIWQFDIANPSWHIYSDNPNGATCGASLVKHKQLFVLIEGEIKPGLRSLKTTGYHFLEGQKLSTQALPRIVDHYDGHEGIAGGYSGLINNTITLVGGAYFIGSQSNFAQGRNYSHQGLTKHYSESIWQLDSDDGWKEAGKMPEGCAYGVSIMVDDNLIVIGGELASGCASDRCLAISDTSRESSVC</sequence>
<reference evidence="3" key="1">
    <citation type="submission" date="2023-01" db="EMBL/GenBank/DDBJ databases">
        <title>Vibrio sp. CB1-14 genome sequencing.</title>
        <authorList>
            <person name="Otstavnykh N."/>
            <person name="Isaeva M."/>
            <person name="Meleshko D."/>
        </authorList>
    </citation>
    <scope>NUCLEOTIDE SEQUENCE</scope>
    <source>
        <strain evidence="3">CB1-14</strain>
    </source>
</reference>
<evidence type="ECO:0000313" key="3">
    <source>
        <dbReference type="EMBL" id="XCD18980.1"/>
    </source>
</evidence>
<dbReference type="NCBIfam" id="TIGR03547">
    <property type="entry name" value="muta_rot_YjhT"/>
    <property type="match status" value="1"/>
</dbReference>
<dbReference type="SUPFAM" id="SSF117281">
    <property type="entry name" value="Kelch motif"/>
    <property type="match status" value="1"/>
</dbReference>
<proteinExistence type="predicted"/>
<dbReference type="InterPro" id="IPR019936">
    <property type="entry name" value="NanM_proteobact"/>
</dbReference>
<evidence type="ECO:0000256" key="2">
    <source>
        <dbReference type="ARBA" id="ARBA00022737"/>
    </source>
</evidence>
<dbReference type="InterPro" id="IPR056734">
    <property type="entry name" value="NANM"/>
</dbReference>
<dbReference type="RefSeq" id="WP_353500115.1">
    <property type="nucleotide sequence ID" value="NZ_CP115921.1"/>
</dbReference>
<dbReference type="EMBL" id="CP115921">
    <property type="protein sequence ID" value="XCD18980.1"/>
    <property type="molecule type" value="Genomic_DNA"/>
</dbReference>
<protein>
    <submittedName>
        <fullName evidence="3">YjhT family mutarotase</fullName>
    </submittedName>
</protein>
<dbReference type="Gene3D" id="2.120.10.80">
    <property type="entry name" value="Kelch-type beta propeller"/>
    <property type="match status" value="2"/>
</dbReference>
<dbReference type="Pfam" id="PF24996">
    <property type="entry name" value="NANM"/>
    <property type="match status" value="1"/>
</dbReference>
<evidence type="ECO:0000256" key="1">
    <source>
        <dbReference type="ARBA" id="ARBA00022441"/>
    </source>
</evidence>
<name>A0AAU8BRK8_9VIBR</name>
<accession>A0AAU8BRK8</accession>
<keyword evidence="2" id="KW-0677">Repeat</keyword>
<keyword evidence="1" id="KW-0880">Kelch repeat</keyword>
<dbReference type="AlphaFoldDB" id="A0AAU8BRK8"/>
<dbReference type="InterPro" id="IPR015915">
    <property type="entry name" value="Kelch-typ_b-propeller"/>
</dbReference>